<evidence type="ECO:0000313" key="2">
    <source>
        <dbReference type="Proteomes" id="UP001175000"/>
    </source>
</evidence>
<dbReference type="EMBL" id="JAULSU010000007">
    <property type="protein sequence ID" value="KAK0610863.1"/>
    <property type="molecule type" value="Genomic_DNA"/>
</dbReference>
<gene>
    <name evidence="1" type="ORF">B0T14DRAFT_529219</name>
</gene>
<proteinExistence type="predicted"/>
<evidence type="ECO:0000313" key="1">
    <source>
        <dbReference type="EMBL" id="KAK0610863.1"/>
    </source>
</evidence>
<dbReference type="Proteomes" id="UP001175000">
    <property type="component" value="Unassembled WGS sequence"/>
</dbReference>
<keyword evidence="2" id="KW-1185">Reference proteome</keyword>
<accession>A0AA39U245</accession>
<dbReference type="AlphaFoldDB" id="A0AA39U245"/>
<reference evidence="1" key="1">
    <citation type="submission" date="2023-06" db="EMBL/GenBank/DDBJ databases">
        <title>Genome-scale phylogeny and comparative genomics of the fungal order Sordariales.</title>
        <authorList>
            <consortium name="Lawrence Berkeley National Laboratory"/>
            <person name="Hensen N."/>
            <person name="Bonometti L."/>
            <person name="Westerberg I."/>
            <person name="Brannstrom I.O."/>
            <person name="Guillou S."/>
            <person name="Cros-Aarteil S."/>
            <person name="Calhoun S."/>
            <person name="Haridas S."/>
            <person name="Kuo A."/>
            <person name="Mondo S."/>
            <person name="Pangilinan J."/>
            <person name="Riley R."/>
            <person name="Labutti K."/>
            <person name="Andreopoulos B."/>
            <person name="Lipzen A."/>
            <person name="Chen C."/>
            <person name="Yanf M."/>
            <person name="Daum C."/>
            <person name="Ng V."/>
            <person name="Clum A."/>
            <person name="Steindorff A."/>
            <person name="Ohm R."/>
            <person name="Martin F."/>
            <person name="Silar P."/>
            <person name="Natvig D."/>
            <person name="Lalanne C."/>
            <person name="Gautier V."/>
            <person name="Ament-Velasquez S.L."/>
            <person name="Kruys A."/>
            <person name="Hutchinson M.I."/>
            <person name="Powell A.J."/>
            <person name="Barry K."/>
            <person name="Miller A.N."/>
            <person name="Grigoriev I.V."/>
            <person name="Debuchy R."/>
            <person name="Gladieux P."/>
            <person name="Thoren M.H."/>
            <person name="Johannesson H."/>
        </authorList>
    </citation>
    <scope>NUCLEOTIDE SEQUENCE</scope>
    <source>
        <strain evidence="1">CBS 606.72</strain>
    </source>
</reference>
<comment type="caution">
    <text evidence="1">The sequence shown here is derived from an EMBL/GenBank/DDBJ whole genome shotgun (WGS) entry which is preliminary data.</text>
</comment>
<sequence>MNSPSNSTSFFPSTSMLGAYLYDTSSIQDRLMQPQPEPEAQRVARLERFLSATASILPTKTATTSFPASRL</sequence>
<name>A0AA39U245_9PEZI</name>
<organism evidence="1 2">
    <name type="scientific">Immersiella caudata</name>
    <dbReference type="NCBI Taxonomy" id="314043"/>
    <lineage>
        <taxon>Eukaryota</taxon>
        <taxon>Fungi</taxon>
        <taxon>Dikarya</taxon>
        <taxon>Ascomycota</taxon>
        <taxon>Pezizomycotina</taxon>
        <taxon>Sordariomycetes</taxon>
        <taxon>Sordariomycetidae</taxon>
        <taxon>Sordariales</taxon>
        <taxon>Lasiosphaeriaceae</taxon>
        <taxon>Immersiella</taxon>
    </lineage>
</organism>
<protein>
    <submittedName>
        <fullName evidence="1">Uncharacterized protein</fullName>
    </submittedName>
</protein>